<sequence>MFIPEWKWDGIAMDFVGGTLVLKLAEIYVEQIVKLHGIQVLFRIEIRDLLPDFGKACK</sequence>
<accession>A0A392SR89</accession>
<dbReference type="Proteomes" id="UP000265520">
    <property type="component" value="Unassembled WGS sequence"/>
</dbReference>
<protein>
    <submittedName>
        <fullName evidence="1">Uncharacterized protein</fullName>
    </submittedName>
</protein>
<proteinExistence type="predicted"/>
<name>A0A392SR89_9FABA</name>
<evidence type="ECO:0000313" key="2">
    <source>
        <dbReference type="Proteomes" id="UP000265520"/>
    </source>
</evidence>
<keyword evidence="2" id="KW-1185">Reference proteome</keyword>
<evidence type="ECO:0000313" key="1">
    <source>
        <dbReference type="EMBL" id="MCI50555.1"/>
    </source>
</evidence>
<reference evidence="1 2" key="1">
    <citation type="journal article" date="2018" name="Front. Plant Sci.">
        <title>Red Clover (Trifolium pratense) and Zigzag Clover (T. medium) - A Picture of Genomic Similarities and Differences.</title>
        <authorList>
            <person name="Dluhosova J."/>
            <person name="Istvanek J."/>
            <person name="Nedelnik J."/>
            <person name="Repkova J."/>
        </authorList>
    </citation>
    <scope>NUCLEOTIDE SEQUENCE [LARGE SCALE GENOMIC DNA]</scope>
    <source>
        <strain evidence="2">cv. 10/8</strain>
        <tissue evidence="1">Leaf</tissue>
    </source>
</reference>
<organism evidence="1 2">
    <name type="scientific">Trifolium medium</name>
    <dbReference type="NCBI Taxonomy" id="97028"/>
    <lineage>
        <taxon>Eukaryota</taxon>
        <taxon>Viridiplantae</taxon>
        <taxon>Streptophyta</taxon>
        <taxon>Embryophyta</taxon>
        <taxon>Tracheophyta</taxon>
        <taxon>Spermatophyta</taxon>
        <taxon>Magnoliopsida</taxon>
        <taxon>eudicotyledons</taxon>
        <taxon>Gunneridae</taxon>
        <taxon>Pentapetalae</taxon>
        <taxon>rosids</taxon>
        <taxon>fabids</taxon>
        <taxon>Fabales</taxon>
        <taxon>Fabaceae</taxon>
        <taxon>Papilionoideae</taxon>
        <taxon>50 kb inversion clade</taxon>
        <taxon>NPAAA clade</taxon>
        <taxon>Hologalegina</taxon>
        <taxon>IRL clade</taxon>
        <taxon>Trifolieae</taxon>
        <taxon>Trifolium</taxon>
    </lineage>
</organism>
<comment type="caution">
    <text evidence="1">The sequence shown here is derived from an EMBL/GenBank/DDBJ whole genome shotgun (WGS) entry which is preliminary data.</text>
</comment>
<feature type="non-terminal residue" evidence="1">
    <location>
        <position position="58"/>
    </location>
</feature>
<dbReference type="AlphaFoldDB" id="A0A392SR89"/>
<dbReference type="EMBL" id="LXQA010418214">
    <property type="protein sequence ID" value="MCI50555.1"/>
    <property type="molecule type" value="Genomic_DNA"/>
</dbReference>